<comment type="caution">
    <text evidence="1">The sequence shown here is derived from an EMBL/GenBank/DDBJ whole genome shotgun (WGS) entry which is preliminary data.</text>
</comment>
<evidence type="ECO:0000313" key="2">
    <source>
        <dbReference type="Proteomes" id="UP000677244"/>
    </source>
</evidence>
<dbReference type="Proteomes" id="UP000677244">
    <property type="component" value="Unassembled WGS sequence"/>
</dbReference>
<protein>
    <recommendedName>
        <fullName evidence="3">DUF3806 domain-containing protein</fullName>
    </recommendedName>
</protein>
<dbReference type="RefSeq" id="WP_209142572.1">
    <property type="nucleotide sequence ID" value="NZ_JAGHKO010000011.1"/>
</dbReference>
<evidence type="ECO:0000313" key="1">
    <source>
        <dbReference type="EMBL" id="MBO9204219.1"/>
    </source>
</evidence>
<dbReference type="EMBL" id="JAGHKO010000011">
    <property type="protein sequence ID" value="MBO9204219.1"/>
    <property type="molecule type" value="Genomic_DNA"/>
</dbReference>
<keyword evidence="2" id="KW-1185">Reference proteome</keyword>
<sequence>MESIELNNGQKINCKSLTKIEYNSLLKDTVGGIVERIWTQYNIAVHQLKNGQVVVEENSYYTLYDNLEDVDKVLLNAVGNSNGSEILAGKNIYGAKFPEEVPVLIKQLCQILDINYTSSNEQLLKDIDAKVNRLADPQQFRESHLIHFIALIGDVIIRKYSAEWKMELASDGTTWNPYLIINNQDVQFFVYLYEDIFINRVQEEGLLFGIYKTVVAIREHNL</sequence>
<gene>
    <name evidence="1" type="ORF">J7I42_28285</name>
</gene>
<proteinExistence type="predicted"/>
<reference evidence="1 2" key="1">
    <citation type="submission" date="2021-03" db="EMBL/GenBank/DDBJ databases">
        <title>Assistant Professor.</title>
        <authorList>
            <person name="Huq M.A."/>
        </authorList>
    </citation>
    <scope>NUCLEOTIDE SEQUENCE [LARGE SCALE GENOMIC DNA]</scope>
    <source>
        <strain evidence="1 2">MAH-29</strain>
    </source>
</reference>
<name>A0ABS3Z265_9BACT</name>
<evidence type="ECO:0008006" key="3">
    <source>
        <dbReference type="Google" id="ProtNLM"/>
    </source>
</evidence>
<organism evidence="1 2">
    <name type="scientific">Niastella soli</name>
    <dbReference type="NCBI Taxonomy" id="2821487"/>
    <lineage>
        <taxon>Bacteria</taxon>
        <taxon>Pseudomonadati</taxon>
        <taxon>Bacteroidota</taxon>
        <taxon>Chitinophagia</taxon>
        <taxon>Chitinophagales</taxon>
        <taxon>Chitinophagaceae</taxon>
        <taxon>Niastella</taxon>
    </lineage>
</organism>
<accession>A0ABS3Z265</accession>